<dbReference type="AlphaFoldDB" id="A0AB39PFL2"/>
<dbReference type="Pfam" id="PF17837">
    <property type="entry name" value="4PPT_N"/>
    <property type="match status" value="1"/>
</dbReference>
<evidence type="ECO:0000256" key="3">
    <source>
        <dbReference type="PIRSR" id="PIRSR603542-2"/>
    </source>
</evidence>
<reference evidence="6" key="1">
    <citation type="submission" date="2024-07" db="EMBL/GenBank/DDBJ databases">
        <authorList>
            <person name="Yu S.T."/>
        </authorList>
    </citation>
    <scope>NUCLEOTIDE SEQUENCE</scope>
    <source>
        <strain evidence="6">R21</strain>
    </source>
</reference>
<evidence type="ECO:0000259" key="4">
    <source>
        <dbReference type="Pfam" id="PF01648"/>
    </source>
</evidence>
<name>A0AB39PFL2_9ACTN</name>
<dbReference type="Gene3D" id="3.90.470.20">
    <property type="entry name" value="4'-phosphopantetheinyl transferase domain"/>
    <property type="match status" value="1"/>
</dbReference>
<feature type="binding site" evidence="3">
    <location>
        <position position="113"/>
    </location>
    <ligand>
        <name>Mg(2+)</name>
        <dbReference type="ChEBI" id="CHEBI:18420"/>
    </ligand>
</feature>
<evidence type="ECO:0000256" key="2">
    <source>
        <dbReference type="PIRSR" id="PIRSR603542-1"/>
    </source>
</evidence>
<feature type="binding site" evidence="2">
    <location>
        <position position="112"/>
    </location>
    <ligand>
        <name>CoA</name>
        <dbReference type="ChEBI" id="CHEBI:57287"/>
    </ligand>
</feature>
<dbReference type="RefSeq" id="WP_369237470.1">
    <property type="nucleotide sequence ID" value="NZ_CP163435.1"/>
</dbReference>
<dbReference type="GO" id="GO:0009366">
    <property type="term" value="C:enterobactin synthetase complex"/>
    <property type="evidence" value="ECO:0007669"/>
    <property type="project" value="InterPro"/>
</dbReference>
<comment type="cofactor">
    <cofactor evidence="3">
        <name>Mg(2+)</name>
        <dbReference type="ChEBI" id="CHEBI:18420"/>
    </cofactor>
</comment>
<feature type="binding site" evidence="2">
    <location>
        <position position="46"/>
    </location>
    <ligand>
        <name>CoA</name>
        <dbReference type="ChEBI" id="CHEBI:57287"/>
    </ligand>
</feature>
<dbReference type="InterPro" id="IPR008278">
    <property type="entry name" value="4-PPantetheinyl_Trfase_dom"/>
</dbReference>
<dbReference type="SUPFAM" id="SSF56214">
    <property type="entry name" value="4'-phosphopantetheinyl transferase"/>
    <property type="match status" value="1"/>
</dbReference>
<dbReference type="GO" id="GO:0000287">
    <property type="term" value="F:magnesium ion binding"/>
    <property type="evidence" value="ECO:0007669"/>
    <property type="project" value="InterPro"/>
</dbReference>
<gene>
    <name evidence="6" type="ORF">AB5J56_31565</name>
</gene>
<dbReference type="InterPro" id="IPR037143">
    <property type="entry name" value="4-PPantetheinyl_Trfase_dom_sf"/>
</dbReference>
<feature type="binding site" evidence="3">
    <location>
        <position position="114"/>
    </location>
    <ligand>
        <name>Mg(2+)</name>
        <dbReference type="ChEBI" id="CHEBI:18420"/>
    </ligand>
</feature>
<feature type="binding site" evidence="3">
    <location>
        <position position="112"/>
    </location>
    <ligand>
        <name>Mg(2+)</name>
        <dbReference type="ChEBI" id="CHEBI:18420"/>
    </ligand>
</feature>
<feature type="binding site" evidence="2">
    <location>
        <position position="171"/>
    </location>
    <ligand>
        <name>CoA</name>
        <dbReference type="ChEBI" id="CHEBI:57287"/>
    </ligand>
</feature>
<evidence type="ECO:0000256" key="1">
    <source>
        <dbReference type="ARBA" id="ARBA00022679"/>
    </source>
</evidence>
<dbReference type="EMBL" id="CP163435">
    <property type="protein sequence ID" value="XDQ28946.1"/>
    <property type="molecule type" value="Genomic_DNA"/>
</dbReference>
<evidence type="ECO:0000259" key="5">
    <source>
        <dbReference type="Pfam" id="PF17837"/>
    </source>
</evidence>
<dbReference type="InterPro" id="IPR041354">
    <property type="entry name" value="4PPT_N"/>
</dbReference>
<feature type="binding site" evidence="2">
    <location>
        <position position="157"/>
    </location>
    <ligand>
        <name>CoA</name>
        <dbReference type="ChEBI" id="CHEBI:57287"/>
    </ligand>
</feature>
<feature type="binding site" evidence="2">
    <location>
        <begin position="90"/>
        <end position="91"/>
    </location>
    <ligand>
        <name>CoA</name>
        <dbReference type="ChEBI" id="CHEBI:57287"/>
    </ligand>
</feature>
<protein>
    <submittedName>
        <fullName evidence="6">4'-phosphopantetheinyl transferase</fullName>
    </submittedName>
</protein>
<keyword evidence="1 6" id="KW-0808">Transferase</keyword>
<sequence length="225" mass="23797">MRGGLLGELLPADVAAVDDFGDSGPAAAMPLHPEEARLISGVVAERRREFTTVRGCARLALTALGLPAAPLLPGRRGAPIWPQGAVGSMTHCRGYRAAAVGDAARFLAIGIDAEPDEPLPQAVASKVISPRERAELTRMTCHDAGIAWDRLVFCVKESVYKIWSPLTGSWLDYADADVRLRPDGTFTVRLLVQAPTVAGVGLETLTGRWLAARGLLLSAIALPTG</sequence>
<dbReference type="PRINTS" id="PR01399">
    <property type="entry name" value="ENTSNTHTASED"/>
</dbReference>
<dbReference type="PANTHER" id="PTHR38096:SF1">
    <property type="entry name" value="ENTEROBACTIN SYNTHASE COMPONENT D"/>
    <property type="match status" value="1"/>
</dbReference>
<dbReference type="GO" id="GO:0009239">
    <property type="term" value="P:enterobactin biosynthetic process"/>
    <property type="evidence" value="ECO:0007669"/>
    <property type="project" value="InterPro"/>
</dbReference>
<dbReference type="PANTHER" id="PTHR38096">
    <property type="entry name" value="ENTEROBACTIN SYNTHASE COMPONENT D"/>
    <property type="match status" value="1"/>
</dbReference>
<feature type="binding site" evidence="2">
    <location>
        <position position="54"/>
    </location>
    <ligand>
        <name>CoA</name>
        <dbReference type="ChEBI" id="CHEBI:57287"/>
    </ligand>
</feature>
<organism evidence="6">
    <name type="scientific">Streptomyces sp. R21</name>
    <dbReference type="NCBI Taxonomy" id="3238627"/>
    <lineage>
        <taxon>Bacteria</taxon>
        <taxon>Bacillati</taxon>
        <taxon>Actinomycetota</taxon>
        <taxon>Actinomycetes</taxon>
        <taxon>Kitasatosporales</taxon>
        <taxon>Streptomycetaceae</taxon>
        <taxon>Streptomyces</taxon>
    </lineage>
</organism>
<feature type="binding site" evidence="2">
    <location>
        <position position="161"/>
    </location>
    <ligand>
        <name>CoA</name>
        <dbReference type="ChEBI" id="CHEBI:57287"/>
    </ligand>
</feature>
<dbReference type="InterPro" id="IPR003542">
    <property type="entry name" value="Enbac_synth_compD-like"/>
</dbReference>
<accession>A0AB39PFL2</accession>
<feature type="domain" description="4'-phosphopantetheinyl transferase" evidence="4">
    <location>
        <begin position="108"/>
        <end position="193"/>
    </location>
</feature>
<dbReference type="GO" id="GO:0005886">
    <property type="term" value="C:plasma membrane"/>
    <property type="evidence" value="ECO:0007669"/>
    <property type="project" value="TreeGrafter"/>
</dbReference>
<proteinExistence type="predicted"/>
<feature type="domain" description="4'-phosphopantetheinyl transferase N-terminal" evidence="5">
    <location>
        <begin position="34"/>
        <end position="100"/>
    </location>
</feature>
<keyword evidence="3" id="KW-0460">Magnesium</keyword>
<dbReference type="GO" id="GO:0008897">
    <property type="term" value="F:holo-[acyl-carrier-protein] synthase activity"/>
    <property type="evidence" value="ECO:0007669"/>
    <property type="project" value="InterPro"/>
</dbReference>
<dbReference type="Pfam" id="PF01648">
    <property type="entry name" value="ACPS"/>
    <property type="match status" value="1"/>
</dbReference>
<keyword evidence="3" id="KW-0479">Metal-binding</keyword>
<evidence type="ECO:0000313" key="6">
    <source>
        <dbReference type="EMBL" id="XDQ28946.1"/>
    </source>
</evidence>